<dbReference type="SMART" id="SM01007">
    <property type="entry name" value="Aldolase_II"/>
    <property type="match status" value="1"/>
</dbReference>
<evidence type="ECO:0000313" key="4">
    <source>
        <dbReference type="Proteomes" id="UP000199119"/>
    </source>
</evidence>
<dbReference type="NCBIfam" id="NF005451">
    <property type="entry name" value="PRK07044.1"/>
    <property type="match status" value="1"/>
</dbReference>
<comment type="similarity">
    <text evidence="1">Belongs to the aldolase class II family.</text>
</comment>
<dbReference type="PANTHER" id="PTHR10672:SF3">
    <property type="entry name" value="PROTEIN HU-LI TAI SHAO"/>
    <property type="match status" value="1"/>
</dbReference>
<dbReference type="RefSeq" id="WP_092939886.1">
    <property type="nucleotide sequence ID" value="NZ_FONX01000008.1"/>
</dbReference>
<dbReference type="GO" id="GO:0005856">
    <property type="term" value="C:cytoskeleton"/>
    <property type="evidence" value="ECO:0007669"/>
    <property type="project" value="TreeGrafter"/>
</dbReference>
<accession>A0A1I2ERM4</accession>
<gene>
    <name evidence="3" type="ORF">SAMN04489711_10859</name>
</gene>
<dbReference type="SUPFAM" id="SSF53639">
    <property type="entry name" value="AraD/HMP-PK domain-like"/>
    <property type="match status" value="1"/>
</dbReference>
<evidence type="ECO:0000259" key="2">
    <source>
        <dbReference type="SMART" id="SM01007"/>
    </source>
</evidence>
<dbReference type="PANTHER" id="PTHR10672">
    <property type="entry name" value="ADDUCIN"/>
    <property type="match status" value="1"/>
</dbReference>
<dbReference type="Proteomes" id="UP000199119">
    <property type="component" value="Unassembled WGS sequence"/>
</dbReference>
<keyword evidence="4" id="KW-1185">Reference proteome</keyword>
<dbReference type="GO" id="GO:0051015">
    <property type="term" value="F:actin filament binding"/>
    <property type="evidence" value="ECO:0007669"/>
    <property type="project" value="TreeGrafter"/>
</dbReference>
<sequence>MTDSSATPSVRHQVSPEEWQTRVDLAAAYRLVAHFGWDDLIFTHISARVPGEPDRFLINPYGMLFDEITASSLVKVDHHGEPVMPTEYDVNPAGFLIHSAIHEARPEVQCVLHTHTAYGVAVSAQEGGLLPISQQSIFPLARLAYHGYEGVALNDDERPRLVADLGQSNIMILRNHGLLTCGRGVPEALLAMYTLESACRIQILAQAGGGALTRIPHEIIATSVEQSRQVTKGKGAGLAWPGLLRRLDRLDPGYKD</sequence>
<dbReference type="FunFam" id="3.40.225.10:FF:000013">
    <property type="entry name" value="Class II aldolase"/>
    <property type="match status" value="1"/>
</dbReference>
<name>A0A1I2ERM4_9BURK</name>
<feature type="domain" description="Class II aldolase/adducin N-terminal" evidence="2">
    <location>
        <begin position="23"/>
        <end position="203"/>
    </location>
</feature>
<protein>
    <submittedName>
        <fullName evidence="3">Ribulose-5-phosphate 4-epimerase/Fuculose-1-phosphate aldolase</fullName>
    </submittedName>
</protein>
<dbReference type="InterPro" id="IPR036409">
    <property type="entry name" value="Aldolase_II/adducin_N_sf"/>
</dbReference>
<proteinExistence type="inferred from homology"/>
<reference evidence="4" key="1">
    <citation type="submission" date="2016-10" db="EMBL/GenBank/DDBJ databases">
        <authorList>
            <person name="Varghese N."/>
            <person name="Submissions S."/>
        </authorList>
    </citation>
    <scope>NUCLEOTIDE SEQUENCE [LARGE SCALE GENOMIC DNA]</scope>
    <source>
        <strain evidence="4">DSM 27981</strain>
    </source>
</reference>
<dbReference type="Pfam" id="PF00596">
    <property type="entry name" value="Aldolase_II"/>
    <property type="match status" value="1"/>
</dbReference>
<dbReference type="InterPro" id="IPR051017">
    <property type="entry name" value="Aldolase-II_Adducin_sf"/>
</dbReference>
<evidence type="ECO:0000256" key="1">
    <source>
        <dbReference type="ARBA" id="ARBA00037961"/>
    </source>
</evidence>
<dbReference type="OrthoDB" id="8859181at2"/>
<dbReference type="Gene3D" id="3.40.225.10">
    <property type="entry name" value="Class II aldolase/adducin N-terminal domain"/>
    <property type="match status" value="1"/>
</dbReference>
<dbReference type="InterPro" id="IPR001303">
    <property type="entry name" value="Aldolase_II/adducin_N"/>
</dbReference>
<dbReference type="STRING" id="1177982.SAMN04489711_10859"/>
<dbReference type="AlphaFoldDB" id="A0A1I2ERM4"/>
<evidence type="ECO:0000313" key="3">
    <source>
        <dbReference type="EMBL" id="SFE95363.1"/>
    </source>
</evidence>
<organism evidence="3 4">
    <name type="scientific">Paracidovorax wautersii</name>
    <dbReference type="NCBI Taxonomy" id="1177982"/>
    <lineage>
        <taxon>Bacteria</taxon>
        <taxon>Pseudomonadati</taxon>
        <taxon>Pseudomonadota</taxon>
        <taxon>Betaproteobacteria</taxon>
        <taxon>Burkholderiales</taxon>
        <taxon>Comamonadaceae</taxon>
        <taxon>Paracidovorax</taxon>
    </lineage>
</organism>
<dbReference type="EMBL" id="FONX01000008">
    <property type="protein sequence ID" value="SFE95363.1"/>
    <property type="molecule type" value="Genomic_DNA"/>
</dbReference>